<dbReference type="EMBL" id="SWKU01000004">
    <property type="protein sequence ID" value="KAF3007605.1"/>
    <property type="molecule type" value="Genomic_DNA"/>
</dbReference>
<organism evidence="1 2">
    <name type="scientific">Curvularia kusanoi</name>
    <name type="common">Cochliobolus kusanoi</name>
    <dbReference type="NCBI Taxonomy" id="90978"/>
    <lineage>
        <taxon>Eukaryota</taxon>
        <taxon>Fungi</taxon>
        <taxon>Dikarya</taxon>
        <taxon>Ascomycota</taxon>
        <taxon>Pezizomycotina</taxon>
        <taxon>Dothideomycetes</taxon>
        <taxon>Pleosporomycetidae</taxon>
        <taxon>Pleosporales</taxon>
        <taxon>Pleosporineae</taxon>
        <taxon>Pleosporaceae</taxon>
        <taxon>Curvularia</taxon>
    </lineage>
</organism>
<dbReference type="AlphaFoldDB" id="A0A9P4TKA5"/>
<evidence type="ECO:0000313" key="1">
    <source>
        <dbReference type="EMBL" id="KAF3007605.1"/>
    </source>
</evidence>
<comment type="caution">
    <text evidence="1">The sequence shown here is derived from an EMBL/GenBank/DDBJ whole genome shotgun (WGS) entry which is preliminary data.</text>
</comment>
<dbReference type="Proteomes" id="UP000801428">
    <property type="component" value="Unassembled WGS sequence"/>
</dbReference>
<name>A0A9P4TKA5_CURKU</name>
<dbReference type="SUPFAM" id="SSF56112">
    <property type="entry name" value="Protein kinase-like (PK-like)"/>
    <property type="match status" value="1"/>
</dbReference>
<reference evidence="1" key="1">
    <citation type="submission" date="2019-04" db="EMBL/GenBank/DDBJ databases">
        <title>Sequencing of skin fungus with MAO and IRED activity.</title>
        <authorList>
            <person name="Marsaioli A.J."/>
            <person name="Bonatto J.M.C."/>
            <person name="Reis Junior O."/>
        </authorList>
    </citation>
    <scope>NUCLEOTIDE SEQUENCE</scope>
    <source>
        <strain evidence="1">30M1</strain>
    </source>
</reference>
<dbReference type="InterPro" id="IPR011009">
    <property type="entry name" value="Kinase-like_dom_sf"/>
</dbReference>
<dbReference type="OrthoDB" id="4267316at2759"/>
<accession>A0A9P4TKA5</accession>
<protein>
    <submittedName>
        <fullName evidence="1">Uncharacterized protein</fullName>
    </submittedName>
</protein>
<gene>
    <name evidence="1" type="ORF">E8E13_007880</name>
</gene>
<sequence length="283" mass="32059">MNDILVAKIYDPVYYNPKEHADAIWSADKSHSREVAAYEHLQNITSVSDIVPAFYGAWTFNIATKAVQEGILTSSTRSIRMILMERLEGQCMEAIDPKSISDLARTTILKRCLDAEVRLHHAGVNHGDVCPRNIMVLGSSPESSDVHIKFIDFDVSLVLHHPNLEYPGVLEMQQNFSRLWSPKLSSPIVRFFGDMMEFSCRGWCPGGRRGAEQWLWQNYAHDDRYAPVQWDPNEKRKDPVYLDPLEQCHEPVSVVGHAIMTPSNSATDTCSRLNTTDDSVNKI</sequence>
<dbReference type="Gene3D" id="1.10.510.10">
    <property type="entry name" value="Transferase(Phosphotransferase) domain 1"/>
    <property type="match status" value="1"/>
</dbReference>
<proteinExistence type="predicted"/>
<dbReference type="Pfam" id="PF06293">
    <property type="entry name" value="Kdo"/>
    <property type="match status" value="1"/>
</dbReference>
<evidence type="ECO:0000313" key="2">
    <source>
        <dbReference type="Proteomes" id="UP000801428"/>
    </source>
</evidence>
<keyword evidence="2" id="KW-1185">Reference proteome</keyword>